<gene>
    <name evidence="3" type="ORF">Baya_10715</name>
</gene>
<organism evidence="3 4">
    <name type="scientific">Bagarius yarrelli</name>
    <name type="common">Goonch</name>
    <name type="synonym">Bagrus yarrelli</name>
    <dbReference type="NCBI Taxonomy" id="175774"/>
    <lineage>
        <taxon>Eukaryota</taxon>
        <taxon>Metazoa</taxon>
        <taxon>Chordata</taxon>
        <taxon>Craniata</taxon>
        <taxon>Vertebrata</taxon>
        <taxon>Euteleostomi</taxon>
        <taxon>Actinopterygii</taxon>
        <taxon>Neopterygii</taxon>
        <taxon>Teleostei</taxon>
        <taxon>Ostariophysi</taxon>
        <taxon>Siluriformes</taxon>
        <taxon>Sisoridae</taxon>
        <taxon>Sisorinae</taxon>
        <taxon>Bagarius</taxon>
    </lineage>
</organism>
<dbReference type="OrthoDB" id="8698861at2759"/>
<name>A0A556UG95_BAGYA</name>
<reference evidence="3 4" key="1">
    <citation type="journal article" date="2019" name="Genome Biol. Evol.">
        <title>Whole-Genome Sequencing of the Giant Devil Catfish, Bagarius yarrelli.</title>
        <authorList>
            <person name="Jiang W."/>
            <person name="Lv Y."/>
            <person name="Cheng L."/>
            <person name="Yang K."/>
            <person name="Chao B."/>
            <person name="Wang X."/>
            <person name="Li Y."/>
            <person name="Pan X."/>
            <person name="You X."/>
            <person name="Zhang Y."/>
            <person name="Yang J."/>
            <person name="Li J."/>
            <person name="Zhang X."/>
            <person name="Liu S."/>
            <person name="Sun C."/>
            <person name="Yang J."/>
            <person name="Shi Q."/>
        </authorList>
    </citation>
    <scope>NUCLEOTIDE SEQUENCE [LARGE SCALE GENOMIC DNA]</scope>
    <source>
        <strain evidence="3">JWS20170419001</strain>
        <tissue evidence="3">Muscle</tissue>
    </source>
</reference>
<evidence type="ECO:0000313" key="3">
    <source>
        <dbReference type="EMBL" id="TSP09093.1"/>
    </source>
</evidence>
<evidence type="ECO:0000313" key="4">
    <source>
        <dbReference type="Proteomes" id="UP000319801"/>
    </source>
</evidence>
<dbReference type="AlphaFoldDB" id="A0A556UG95"/>
<comment type="caution">
    <text evidence="3">The sequence shown here is derived from an EMBL/GenBank/DDBJ whole genome shotgun (WGS) entry which is preliminary data.</text>
</comment>
<feature type="compositionally biased region" description="Basic residues" evidence="2">
    <location>
        <begin position="347"/>
        <end position="358"/>
    </location>
</feature>
<protein>
    <submittedName>
        <fullName evidence="3">Uncharacterized protein</fullName>
    </submittedName>
</protein>
<proteinExistence type="predicted"/>
<accession>A0A556UG95</accession>
<sequence length="358" mass="40839">MCDGHSADSDPCFTTLSVDTIELDLDVDNDLDLDLEFDELSGQESGSFSMLMDELNMEIDHSAVFGVTDMQGIVSHNLKALMFNVLTESYQNLHLSEHLMPTGLPPIREAETVDQDKGQNSLISSHHALHHSEVDTMRMQPAELKQHFIRAEEEKASVYIELQNNETMVQSLLSSSVTSSQHCIQSLRDHLHQSEDTIESLKLELKEKQEKIYLLNEKLFNGHKSTTLMQTDLDGYKDLCYRLQQQLSATEEQNRSLQEALMACKARVQEAEQEKQQEVESKEECRSKISNMFNILKGLNNWLELAMSDLQGQLKLALEREKSLRRTVEEATAKHKAEVQKLQHGLNKSKKKARKINL</sequence>
<dbReference type="EMBL" id="VCAZ01000073">
    <property type="protein sequence ID" value="TSP09093.1"/>
    <property type="molecule type" value="Genomic_DNA"/>
</dbReference>
<evidence type="ECO:0000256" key="1">
    <source>
        <dbReference type="SAM" id="Coils"/>
    </source>
</evidence>
<evidence type="ECO:0000256" key="2">
    <source>
        <dbReference type="SAM" id="MobiDB-lite"/>
    </source>
</evidence>
<keyword evidence="1" id="KW-0175">Coiled coil</keyword>
<feature type="region of interest" description="Disordered" evidence="2">
    <location>
        <begin position="335"/>
        <end position="358"/>
    </location>
</feature>
<dbReference type="Gene3D" id="1.20.5.730">
    <property type="entry name" value="Single helix bin"/>
    <property type="match status" value="1"/>
</dbReference>
<dbReference type="Proteomes" id="UP000319801">
    <property type="component" value="Unassembled WGS sequence"/>
</dbReference>
<keyword evidence="4" id="KW-1185">Reference proteome</keyword>
<feature type="coiled-coil region" evidence="1">
    <location>
        <begin position="184"/>
        <end position="288"/>
    </location>
</feature>